<protein>
    <submittedName>
        <fullName evidence="4">IMP dehydrogenase</fullName>
    </submittedName>
</protein>
<dbReference type="AlphaFoldDB" id="A0A4P2Q3H5"/>
<keyword evidence="1 2" id="KW-0129">CBS domain</keyword>
<sequence>MLIGDVMTRGVETTSTGATLQATALKMREAGVGMLLVLENERPIGVVTDRDITVRATANGLDPRTSHVGDVMTRRVFCCYEDESIEEAARRMEEHTIRRLIVFDRGERMVGVITGDDLATLPREERAGPVTGE</sequence>
<organism evidence="4 5">
    <name type="scientific">Sorangium cellulosum</name>
    <name type="common">Polyangium cellulosum</name>
    <dbReference type="NCBI Taxonomy" id="56"/>
    <lineage>
        <taxon>Bacteria</taxon>
        <taxon>Pseudomonadati</taxon>
        <taxon>Myxococcota</taxon>
        <taxon>Polyangia</taxon>
        <taxon>Polyangiales</taxon>
        <taxon>Polyangiaceae</taxon>
        <taxon>Sorangium</taxon>
    </lineage>
</organism>
<proteinExistence type="predicted"/>
<dbReference type="InterPro" id="IPR000644">
    <property type="entry name" value="CBS_dom"/>
</dbReference>
<dbReference type="InterPro" id="IPR046342">
    <property type="entry name" value="CBS_dom_sf"/>
</dbReference>
<evidence type="ECO:0000256" key="1">
    <source>
        <dbReference type="ARBA" id="ARBA00023122"/>
    </source>
</evidence>
<dbReference type="InterPro" id="IPR051257">
    <property type="entry name" value="Diverse_CBS-Domain"/>
</dbReference>
<feature type="domain" description="CBS" evidence="3">
    <location>
        <begin position="72"/>
        <end position="130"/>
    </location>
</feature>
<dbReference type="Gene3D" id="3.10.580.10">
    <property type="entry name" value="CBS-domain"/>
    <property type="match status" value="1"/>
</dbReference>
<dbReference type="PANTHER" id="PTHR43080:SF2">
    <property type="entry name" value="CBS DOMAIN-CONTAINING PROTEIN"/>
    <property type="match status" value="1"/>
</dbReference>
<gene>
    <name evidence="4" type="ORF">SOCEGT47_044050</name>
</gene>
<evidence type="ECO:0000259" key="3">
    <source>
        <dbReference type="PROSITE" id="PS51371"/>
    </source>
</evidence>
<dbReference type="EMBL" id="CP012670">
    <property type="protein sequence ID" value="AUX23875.1"/>
    <property type="molecule type" value="Genomic_DNA"/>
</dbReference>
<dbReference type="Pfam" id="PF00571">
    <property type="entry name" value="CBS"/>
    <property type="match status" value="2"/>
</dbReference>
<evidence type="ECO:0000313" key="4">
    <source>
        <dbReference type="EMBL" id="AUX23875.1"/>
    </source>
</evidence>
<evidence type="ECO:0000313" key="5">
    <source>
        <dbReference type="Proteomes" id="UP000295781"/>
    </source>
</evidence>
<dbReference type="PANTHER" id="PTHR43080">
    <property type="entry name" value="CBS DOMAIN-CONTAINING PROTEIN CBSX3, MITOCHONDRIAL"/>
    <property type="match status" value="1"/>
</dbReference>
<dbReference type="Proteomes" id="UP000295781">
    <property type="component" value="Chromosome"/>
</dbReference>
<name>A0A4P2Q3H5_SORCE</name>
<dbReference type="SUPFAM" id="SSF54631">
    <property type="entry name" value="CBS-domain pair"/>
    <property type="match status" value="1"/>
</dbReference>
<dbReference type="CDD" id="cd04622">
    <property type="entry name" value="CBS_pair_HRP1_like"/>
    <property type="match status" value="1"/>
</dbReference>
<accession>A0A4P2Q3H5</accession>
<reference evidence="4 5" key="1">
    <citation type="submission" date="2015-09" db="EMBL/GenBank/DDBJ databases">
        <title>Sorangium comparison.</title>
        <authorList>
            <person name="Zaburannyi N."/>
            <person name="Bunk B."/>
            <person name="Overmann J."/>
            <person name="Mueller R."/>
        </authorList>
    </citation>
    <scope>NUCLEOTIDE SEQUENCE [LARGE SCALE GENOMIC DNA]</scope>
    <source>
        <strain evidence="4 5">So ceGT47</strain>
    </source>
</reference>
<dbReference type="OrthoDB" id="9802114at2"/>
<evidence type="ECO:0000256" key="2">
    <source>
        <dbReference type="PROSITE-ProRule" id="PRU00703"/>
    </source>
</evidence>
<feature type="domain" description="CBS" evidence="3">
    <location>
        <begin position="7"/>
        <end position="63"/>
    </location>
</feature>
<dbReference type="PROSITE" id="PS51371">
    <property type="entry name" value="CBS"/>
    <property type="match status" value="2"/>
</dbReference>
<dbReference type="SMART" id="SM00116">
    <property type="entry name" value="CBS"/>
    <property type="match status" value="2"/>
</dbReference>